<dbReference type="PANTHER" id="PTHR47364:SF2">
    <property type="entry name" value="CYSTEINE PROTEINASE INHIBITOR 5"/>
    <property type="match status" value="1"/>
</dbReference>
<protein>
    <recommendedName>
        <fullName evidence="5">Cystatin domain-containing protein</fullName>
    </recommendedName>
</protein>
<name>A0AAQ3Q3R0_9LILI</name>
<dbReference type="PANTHER" id="PTHR47364">
    <property type="entry name" value="CYSTEINE PROTEINASE INHIBITOR 5"/>
    <property type="match status" value="1"/>
</dbReference>
<dbReference type="AlphaFoldDB" id="A0AAQ3Q3R0"/>
<dbReference type="SMART" id="SM00043">
    <property type="entry name" value="CY"/>
    <property type="match status" value="1"/>
</dbReference>
<reference evidence="6 7" key="1">
    <citation type="submission" date="2023-10" db="EMBL/GenBank/DDBJ databases">
        <title>Chromosome-scale genome assembly provides insights into flower coloration mechanisms of Canna indica.</title>
        <authorList>
            <person name="Li C."/>
        </authorList>
    </citation>
    <scope>NUCLEOTIDE SEQUENCE [LARGE SCALE GENOMIC DNA]</scope>
    <source>
        <tissue evidence="6">Flower</tissue>
    </source>
</reference>
<dbReference type="Pfam" id="PF16845">
    <property type="entry name" value="SQAPI"/>
    <property type="match status" value="1"/>
</dbReference>
<dbReference type="Gene3D" id="3.10.450.10">
    <property type="match status" value="1"/>
</dbReference>
<dbReference type="PROSITE" id="PS00287">
    <property type="entry name" value="CYSTATIN"/>
    <property type="match status" value="1"/>
</dbReference>
<proteinExistence type="inferred from homology"/>
<keyword evidence="2" id="KW-0646">Protease inhibitor</keyword>
<dbReference type="InterPro" id="IPR046350">
    <property type="entry name" value="Cystatin_sf"/>
</dbReference>
<comment type="similarity">
    <text evidence="1">Belongs to the cystatin family. Phytocystatin subfamily.</text>
</comment>
<evidence type="ECO:0000256" key="2">
    <source>
        <dbReference type="ARBA" id="ARBA00022690"/>
    </source>
</evidence>
<keyword evidence="3" id="KW-0789">Thiol protease inhibitor</keyword>
<dbReference type="EMBL" id="CP136890">
    <property type="protein sequence ID" value="WOK95470.1"/>
    <property type="molecule type" value="Genomic_DNA"/>
</dbReference>
<dbReference type="SUPFAM" id="SSF54403">
    <property type="entry name" value="Cystatin/monellin"/>
    <property type="match status" value="1"/>
</dbReference>
<evidence type="ECO:0000256" key="4">
    <source>
        <dbReference type="SAM" id="SignalP"/>
    </source>
</evidence>
<organism evidence="6 7">
    <name type="scientific">Canna indica</name>
    <name type="common">Indian-shot</name>
    <dbReference type="NCBI Taxonomy" id="4628"/>
    <lineage>
        <taxon>Eukaryota</taxon>
        <taxon>Viridiplantae</taxon>
        <taxon>Streptophyta</taxon>
        <taxon>Embryophyta</taxon>
        <taxon>Tracheophyta</taxon>
        <taxon>Spermatophyta</taxon>
        <taxon>Magnoliopsida</taxon>
        <taxon>Liliopsida</taxon>
        <taxon>Zingiberales</taxon>
        <taxon>Cannaceae</taxon>
        <taxon>Canna</taxon>
    </lineage>
</organism>
<evidence type="ECO:0000313" key="6">
    <source>
        <dbReference type="EMBL" id="WOK95470.1"/>
    </source>
</evidence>
<gene>
    <name evidence="6" type="ORF">Cni_G04177</name>
</gene>
<dbReference type="CDD" id="cd00042">
    <property type="entry name" value="CY"/>
    <property type="match status" value="1"/>
</dbReference>
<evidence type="ECO:0000256" key="1">
    <source>
        <dbReference type="ARBA" id="ARBA00007233"/>
    </source>
</evidence>
<keyword evidence="4" id="KW-0732">Signal</keyword>
<accession>A0AAQ3Q3R0</accession>
<feature type="chain" id="PRO_5042923124" description="Cystatin domain-containing protein" evidence="4">
    <location>
        <begin position="21"/>
        <end position="114"/>
    </location>
</feature>
<dbReference type="InterPro" id="IPR018073">
    <property type="entry name" value="Prot_inh_cystat_CS"/>
</dbReference>
<dbReference type="Proteomes" id="UP001327560">
    <property type="component" value="Chromosome 1"/>
</dbReference>
<feature type="signal peptide" evidence="4">
    <location>
        <begin position="1"/>
        <end position="20"/>
    </location>
</feature>
<evidence type="ECO:0000313" key="7">
    <source>
        <dbReference type="Proteomes" id="UP001327560"/>
    </source>
</evidence>
<dbReference type="GO" id="GO:0004869">
    <property type="term" value="F:cysteine-type endopeptidase inhibitor activity"/>
    <property type="evidence" value="ECO:0007669"/>
    <property type="project" value="UniProtKB-KW"/>
</dbReference>
<feature type="domain" description="Cystatin" evidence="5">
    <location>
        <begin position="21"/>
        <end position="112"/>
    </location>
</feature>
<keyword evidence="7" id="KW-1185">Reference proteome</keyword>
<sequence length="114" mass="13125">MRSLILLHLFLSLLVSPAFSIRVGGWRPIEDIDDTHVKEIAEYAIFEYNKGQNTLLTFSRVVKGETQVVAGVNYRLLVQVKGGEDGSTMEYEVVVWEKPWLKFMQLTSFKPIEY</sequence>
<dbReference type="InterPro" id="IPR000010">
    <property type="entry name" value="Cystatin_dom"/>
</dbReference>
<evidence type="ECO:0000256" key="3">
    <source>
        <dbReference type="ARBA" id="ARBA00022704"/>
    </source>
</evidence>
<evidence type="ECO:0000259" key="5">
    <source>
        <dbReference type="SMART" id="SM00043"/>
    </source>
</evidence>